<dbReference type="PANTHER" id="PTHR12128">
    <property type="entry name" value="DIHYDRODIPICOLINATE SYNTHASE"/>
    <property type="match status" value="1"/>
</dbReference>
<dbReference type="Proteomes" id="UP000076959">
    <property type="component" value="Unassembled WGS sequence"/>
</dbReference>
<sequence length="302" mass="32476">MMKTFRGTYTVMITPFTAAGEVDVAALRAFVDWQIAEGIHGLIPLGSTGEFLSMDDDEKALVAEVVIRQTAGRVPVLIGTGAEDTREVVRLSRRAEKLGADGVMIIPPFYSTPTDGELVHHYKTVADAIALPIMVYNNPATANVDLKPQLVARIAEIDNCLYIKESTLEVTRVRDIIRLCGDRMTVFGGILGFESFVEGAQGWVAVASNVVPAEMGRIFSLVADHGAIKEARELYLKYLPVIEFVGGQAYVAGSKALLGHMGFAAGNPRPPRLPLPAAQDAAARALVKSFDLVWRGAPVVAA</sequence>
<keyword evidence="10 12" id="KW-0704">Schiff base</keyword>
<dbReference type="PANTHER" id="PTHR12128:SF66">
    <property type="entry name" value="4-HYDROXY-2-OXOGLUTARATE ALDOLASE, MITOCHONDRIAL"/>
    <property type="match status" value="1"/>
</dbReference>
<feature type="site" description="Part of a proton relay during catalysis" evidence="12">
    <location>
        <position position="110"/>
    </location>
</feature>
<evidence type="ECO:0000256" key="4">
    <source>
        <dbReference type="ARBA" id="ARBA00012086"/>
    </source>
</evidence>
<dbReference type="InterPro" id="IPR005263">
    <property type="entry name" value="DapA"/>
</dbReference>
<feature type="active site" description="Schiff-base intermediate with substrate" evidence="12 14">
    <location>
        <position position="164"/>
    </location>
</feature>
<keyword evidence="6 12" id="KW-0028">Amino-acid biosynthesis</keyword>
<dbReference type="STRING" id="1505087.AYJ54_33540"/>
<evidence type="ECO:0000256" key="5">
    <source>
        <dbReference type="ARBA" id="ARBA00022490"/>
    </source>
</evidence>
<keyword evidence="5 12" id="KW-0963">Cytoplasm</keyword>
<dbReference type="Pfam" id="PF00701">
    <property type="entry name" value="DHDPS"/>
    <property type="match status" value="1"/>
</dbReference>
<dbReference type="PIRSF" id="PIRSF001365">
    <property type="entry name" value="DHDPS"/>
    <property type="match status" value="1"/>
</dbReference>
<dbReference type="GO" id="GO:0005829">
    <property type="term" value="C:cytosol"/>
    <property type="evidence" value="ECO:0007669"/>
    <property type="project" value="TreeGrafter"/>
</dbReference>
<dbReference type="AlphaFoldDB" id="A0A176Y9Z1"/>
<dbReference type="InterPro" id="IPR013785">
    <property type="entry name" value="Aldolase_TIM"/>
</dbReference>
<evidence type="ECO:0000256" key="15">
    <source>
        <dbReference type="PIRSR" id="PIRSR001365-2"/>
    </source>
</evidence>
<dbReference type="PROSITE" id="PS00665">
    <property type="entry name" value="DHDPS_1"/>
    <property type="match status" value="1"/>
</dbReference>
<keyword evidence="7 12" id="KW-0220">Diaminopimelate biosynthesis</keyword>
<dbReference type="UniPathway" id="UPA00034">
    <property type="reaction ID" value="UER00017"/>
</dbReference>
<dbReference type="InterPro" id="IPR020624">
    <property type="entry name" value="Schiff_base-form_aldolases_CS"/>
</dbReference>
<evidence type="ECO:0000256" key="7">
    <source>
        <dbReference type="ARBA" id="ARBA00022915"/>
    </source>
</evidence>
<dbReference type="InterPro" id="IPR002220">
    <property type="entry name" value="DapA-like"/>
</dbReference>
<dbReference type="EMBL" id="LUUB01000120">
    <property type="protein sequence ID" value="OAE98974.1"/>
    <property type="molecule type" value="Genomic_DNA"/>
</dbReference>
<evidence type="ECO:0000256" key="8">
    <source>
        <dbReference type="ARBA" id="ARBA00023154"/>
    </source>
</evidence>
<keyword evidence="9 12" id="KW-0456">Lyase</keyword>
<keyword evidence="8 12" id="KW-0457">Lysine biosynthesis</keyword>
<evidence type="ECO:0000256" key="6">
    <source>
        <dbReference type="ARBA" id="ARBA00022605"/>
    </source>
</evidence>
<evidence type="ECO:0000256" key="14">
    <source>
        <dbReference type="PIRSR" id="PIRSR001365-1"/>
    </source>
</evidence>
<evidence type="ECO:0000313" key="16">
    <source>
        <dbReference type="EMBL" id="OAE98974.1"/>
    </source>
</evidence>
<comment type="pathway">
    <text evidence="2 12">Amino-acid biosynthesis; L-lysine biosynthesis via DAP pathway; (S)-tetrahydrodipicolinate from L-aspartate: step 3/4.</text>
</comment>
<comment type="similarity">
    <text evidence="3 12 13">Belongs to the DapA family.</text>
</comment>
<feature type="active site" description="Proton donor/acceptor" evidence="12 14">
    <location>
        <position position="136"/>
    </location>
</feature>
<proteinExistence type="inferred from homology"/>
<evidence type="ECO:0000256" key="13">
    <source>
        <dbReference type="PIRNR" id="PIRNR001365"/>
    </source>
</evidence>
<reference evidence="16 17" key="1">
    <citation type="submission" date="2016-03" db="EMBL/GenBank/DDBJ databases">
        <title>Draft Genome Sequence of the Strain BR 10245 (Bradyrhizobium sp.) isolated from nodules of Centrolobium paraense.</title>
        <authorList>
            <person name="Simoes-Araujo J.L.Sr."/>
            <person name="Barauna A.C."/>
            <person name="Silva K."/>
            <person name="Zilli J.E."/>
        </authorList>
    </citation>
    <scope>NUCLEOTIDE SEQUENCE [LARGE SCALE GENOMIC DNA]</scope>
    <source>
        <strain evidence="16 17">BR 10245</strain>
    </source>
</reference>
<gene>
    <name evidence="12" type="primary">dapA</name>
    <name evidence="16" type="ORF">AYJ54_33540</name>
</gene>
<evidence type="ECO:0000256" key="2">
    <source>
        <dbReference type="ARBA" id="ARBA00005120"/>
    </source>
</evidence>
<dbReference type="SMART" id="SM01130">
    <property type="entry name" value="DHDPS"/>
    <property type="match status" value="1"/>
</dbReference>
<comment type="catalytic activity">
    <reaction evidence="11 12">
        <text>L-aspartate 4-semialdehyde + pyruvate = (2S,4S)-4-hydroxy-2,3,4,5-tetrahydrodipicolinate + H2O + H(+)</text>
        <dbReference type="Rhea" id="RHEA:34171"/>
        <dbReference type="ChEBI" id="CHEBI:15361"/>
        <dbReference type="ChEBI" id="CHEBI:15377"/>
        <dbReference type="ChEBI" id="CHEBI:15378"/>
        <dbReference type="ChEBI" id="CHEBI:67139"/>
        <dbReference type="ChEBI" id="CHEBI:537519"/>
        <dbReference type="EC" id="4.3.3.7"/>
    </reaction>
</comment>
<dbReference type="GO" id="GO:0009089">
    <property type="term" value="P:lysine biosynthetic process via diaminopimelate"/>
    <property type="evidence" value="ECO:0007669"/>
    <property type="project" value="UniProtKB-UniRule"/>
</dbReference>
<evidence type="ECO:0000256" key="3">
    <source>
        <dbReference type="ARBA" id="ARBA00007592"/>
    </source>
</evidence>
<comment type="caution">
    <text evidence="16">The sequence shown here is derived from an EMBL/GenBank/DDBJ whole genome shotgun (WGS) entry which is preliminary data.</text>
</comment>
<evidence type="ECO:0000256" key="12">
    <source>
        <dbReference type="HAMAP-Rule" id="MF_00418"/>
    </source>
</evidence>
<dbReference type="PRINTS" id="PR00146">
    <property type="entry name" value="DHPICSNTHASE"/>
</dbReference>
<feature type="binding site" evidence="12 15">
    <location>
        <position position="204"/>
    </location>
    <ligand>
        <name>pyruvate</name>
        <dbReference type="ChEBI" id="CHEBI:15361"/>
    </ligand>
</feature>
<comment type="subcellular location">
    <subcellularLocation>
        <location evidence="12">Cytoplasm</location>
    </subcellularLocation>
</comment>
<dbReference type="Gene3D" id="3.20.20.70">
    <property type="entry name" value="Aldolase class I"/>
    <property type="match status" value="1"/>
</dbReference>
<dbReference type="RefSeq" id="WP_063708450.1">
    <property type="nucleotide sequence ID" value="NZ_LUUB01000120.1"/>
</dbReference>
<dbReference type="GO" id="GO:0019877">
    <property type="term" value="P:diaminopimelate biosynthetic process"/>
    <property type="evidence" value="ECO:0007669"/>
    <property type="project" value="UniProtKB-UniRule"/>
</dbReference>
<dbReference type="EC" id="4.3.3.7" evidence="4 12"/>
<dbReference type="SUPFAM" id="SSF51569">
    <property type="entry name" value="Aldolase"/>
    <property type="match status" value="1"/>
</dbReference>
<evidence type="ECO:0000256" key="10">
    <source>
        <dbReference type="ARBA" id="ARBA00023270"/>
    </source>
</evidence>
<protein>
    <recommendedName>
        <fullName evidence="4 12">4-hydroxy-tetrahydrodipicolinate synthase</fullName>
        <shortName evidence="12">HTPA synthase</shortName>
        <ecNumber evidence="4 12">4.3.3.7</ecNumber>
    </recommendedName>
</protein>
<comment type="subunit">
    <text evidence="12">Homotetramer; dimer of dimers.</text>
</comment>
<dbReference type="GO" id="GO:0008840">
    <property type="term" value="F:4-hydroxy-tetrahydrodipicolinate synthase activity"/>
    <property type="evidence" value="ECO:0007669"/>
    <property type="project" value="UniProtKB-UniRule"/>
</dbReference>
<organism evidence="16 17">
    <name type="scientific">Bradyrhizobium centrolobii</name>
    <dbReference type="NCBI Taxonomy" id="1505087"/>
    <lineage>
        <taxon>Bacteria</taxon>
        <taxon>Pseudomonadati</taxon>
        <taxon>Pseudomonadota</taxon>
        <taxon>Alphaproteobacteria</taxon>
        <taxon>Hyphomicrobiales</taxon>
        <taxon>Nitrobacteraceae</taxon>
        <taxon>Bradyrhizobium</taxon>
    </lineage>
</organism>
<evidence type="ECO:0000256" key="11">
    <source>
        <dbReference type="ARBA" id="ARBA00047836"/>
    </source>
</evidence>
<feature type="binding site" evidence="12 15">
    <location>
        <position position="48"/>
    </location>
    <ligand>
        <name>pyruvate</name>
        <dbReference type="ChEBI" id="CHEBI:15361"/>
    </ligand>
</feature>
<keyword evidence="17" id="KW-1185">Reference proteome</keyword>
<evidence type="ECO:0000256" key="9">
    <source>
        <dbReference type="ARBA" id="ARBA00023239"/>
    </source>
</evidence>
<feature type="site" description="Part of a proton relay during catalysis" evidence="12">
    <location>
        <position position="47"/>
    </location>
</feature>
<comment type="function">
    <text evidence="1 12">Catalyzes the condensation of (S)-aspartate-beta-semialdehyde [(S)-ASA] and pyruvate to 4-hydroxy-tetrahydrodipicolinate (HTPA).</text>
</comment>
<dbReference type="HAMAP" id="MF_00418">
    <property type="entry name" value="DapA"/>
    <property type="match status" value="1"/>
</dbReference>
<accession>A0A176Y9Z1</accession>
<evidence type="ECO:0000313" key="17">
    <source>
        <dbReference type="Proteomes" id="UP000076959"/>
    </source>
</evidence>
<evidence type="ECO:0000256" key="1">
    <source>
        <dbReference type="ARBA" id="ARBA00003294"/>
    </source>
</evidence>
<comment type="caution">
    <text evidence="12">Was originally thought to be a dihydrodipicolinate synthase (DHDPS), catalyzing the condensation of (S)-aspartate-beta-semialdehyde [(S)-ASA] and pyruvate to dihydrodipicolinate (DHDP). However, it was shown in E.coli that the product of the enzymatic reaction is not dihydrodipicolinate but in fact (4S)-4-hydroxy-2,3,4,5-tetrahydro-(2S)-dipicolinic acid (HTPA), and that the consecutive dehydration reaction leading to DHDP is not spontaneous but catalyzed by DapB.</text>
</comment>
<name>A0A176Y9Z1_9BRAD</name>
<dbReference type="CDD" id="cd00408">
    <property type="entry name" value="DHDPS-like"/>
    <property type="match status" value="1"/>
</dbReference>